<dbReference type="PANTHER" id="PTHR43265:SF1">
    <property type="entry name" value="ESTERASE ESTD"/>
    <property type="match status" value="1"/>
</dbReference>
<dbReference type="EMBL" id="NHZQ01000066">
    <property type="protein sequence ID" value="PSK55818.1"/>
    <property type="molecule type" value="Genomic_DNA"/>
</dbReference>
<feature type="domain" description="Serine aminopeptidase S33" evidence="1">
    <location>
        <begin position="203"/>
        <end position="416"/>
    </location>
</feature>
<dbReference type="Pfam" id="PF12146">
    <property type="entry name" value="Hydrolase_4"/>
    <property type="match status" value="1"/>
</dbReference>
<gene>
    <name evidence="2" type="ORF">B9Z65_4696</name>
</gene>
<evidence type="ECO:0000259" key="1">
    <source>
        <dbReference type="Pfam" id="PF12146"/>
    </source>
</evidence>
<dbReference type="InterPro" id="IPR022742">
    <property type="entry name" value="Hydrolase_4"/>
</dbReference>
<sequence length="453" mass="49930">MPWARLRALLNGVKQCFFLSKESRISRERHAHRVVPKIVQLLRDEDWTALRAHFTLVLRWLLKESVLKNAFDLVKVGTGPIVSVSEPVISIGWFITTVRLPVQFKRAQLVLSMPMTASGKLLGLQCSPQHMFGLGNQWQTPPYADDTKFEAHTITLSASGYKVSGVATVPATSDSHLCVILLSGSGPCDADSSVGAAKPFKDLSVGLACRGIATIRFDKVTFANGKRVRRNKAFTLTDEYVPHALAAVDYCLEHLPGKAIYLLGHSLGAYVAPKIAIMDQRIAGCILLACPSGPMYRSAIRQLEYFANMDDPSDEHPLSQIEDLRRQAEVADSPDLSKSTPASSLPLGIGATYWLDMRNYSPVEDCKYLQKPILCLQGGRDYQVTSKDDYQCFVDNLESKANFQHKLYDELNHLMIAGTGTPGPLEYENPGNVDEAIIEDIGKWVNACSASTT</sequence>
<organism evidence="2 3">
    <name type="scientific">Elsinoe australis</name>
    <dbReference type="NCBI Taxonomy" id="40998"/>
    <lineage>
        <taxon>Eukaryota</taxon>
        <taxon>Fungi</taxon>
        <taxon>Dikarya</taxon>
        <taxon>Ascomycota</taxon>
        <taxon>Pezizomycotina</taxon>
        <taxon>Dothideomycetes</taxon>
        <taxon>Dothideomycetidae</taxon>
        <taxon>Myriangiales</taxon>
        <taxon>Elsinoaceae</taxon>
        <taxon>Elsinoe</taxon>
    </lineage>
</organism>
<comment type="caution">
    <text evidence="2">The sequence shown here is derived from an EMBL/GenBank/DDBJ whole genome shotgun (WGS) entry which is preliminary data.</text>
</comment>
<evidence type="ECO:0000313" key="2">
    <source>
        <dbReference type="EMBL" id="PSK55818.1"/>
    </source>
</evidence>
<protein>
    <recommendedName>
        <fullName evidence="1">Serine aminopeptidase S33 domain-containing protein</fullName>
    </recommendedName>
</protein>
<dbReference type="InterPro" id="IPR053145">
    <property type="entry name" value="AB_hydrolase_Est10"/>
</dbReference>
<keyword evidence="3" id="KW-1185">Reference proteome</keyword>
<dbReference type="AlphaFoldDB" id="A0A2P8A5T8"/>
<dbReference type="Gene3D" id="3.40.50.1820">
    <property type="entry name" value="alpha/beta hydrolase"/>
    <property type="match status" value="1"/>
</dbReference>
<dbReference type="InterPro" id="IPR029058">
    <property type="entry name" value="AB_hydrolase_fold"/>
</dbReference>
<evidence type="ECO:0000313" key="3">
    <source>
        <dbReference type="Proteomes" id="UP000243723"/>
    </source>
</evidence>
<dbReference type="SUPFAM" id="SSF53474">
    <property type="entry name" value="alpha/beta-Hydrolases"/>
    <property type="match status" value="1"/>
</dbReference>
<dbReference type="GO" id="GO:0052689">
    <property type="term" value="F:carboxylic ester hydrolase activity"/>
    <property type="evidence" value="ECO:0007669"/>
    <property type="project" value="TreeGrafter"/>
</dbReference>
<dbReference type="OrthoDB" id="10249433at2759"/>
<proteinExistence type="predicted"/>
<accession>A0A2P8A5T8</accession>
<name>A0A2P8A5T8_9PEZI</name>
<dbReference type="PANTHER" id="PTHR43265">
    <property type="entry name" value="ESTERASE ESTD"/>
    <property type="match status" value="1"/>
</dbReference>
<reference evidence="2 3" key="1">
    <citation type="submission" date="2017-05" db="EMBL/GenBank/DDBJ databases">
        <title>Draft genome sequence of Elsinoe australis.</title>
        <authorList>
            <person name="Cheng Q."/>
        </authorList>
    </citation>
    <scope>NUCLEOTIDE SEQUENCE [LARGE SCALE GENOMIC DNA]</scope>
    <source>
        <strain evidence="2 3">NL1</strain>
    </source>
</reference>
<dbReference type="Proteomes" id="UP000243723">
    <property type="component" value="Unassembled WGS sequence"/>
</dbReference>